<proteinExistence type="predicted"/>
<comment type="caution">
    <text evidence="1">The sequence shown here is derived from an EMBL/GenBank/DDBJ whole genome shotgun (WGS) entry which is preliminary data.</text>
</comment>
<name>A0A2H0BGG6_UNCKA</name>
<accession>A0A2H0BGG6</accession>
<gene>
    <name evidence="1" type="ORF">COX05_04930</name>
</gene>
<protein>
    <submittedName>
        <fullName evidence="1">Uncharacterized protein</fullName>
    </submittedName>
</protein>
<organism evidence="1 2">
    <name type="scientific">candidate division WWE3 bacterium CG22_combo_CG10-13_8_21_14_all_39_12</name>
    <dbReference type="NCBI Taxonomy" id="1975094"/>
    <lineage>
        <taxon>Bacteria</taxon>
        <taxon>Katanobacteria</taxon>
    </lineage>
</organism>
<dbReference type="AlphaFoldDB" id="A0A2H0BGG6"/>
<reference evidence="1 2" key="1">
    <citation type="submission" date="2017-09" db="EMBL/GenBank/DDBJ databases">
        <title>Depth-based differentiation of microbial function through sediment-hosted aquifers and enrichment of novel symbionts in the deep terrestrial subsurface.</title>
        <authorList>
            <person name="Probst A.J."/>
            <person name="Ladd B."/>
            <person name="Jarett J.K."/>
            <person name="Geller-Mcgrath D.E."/>
            <person name="Sieber C.M."/>
            <person name="Emerson J.B."/>
            <person name="Anantharaman K."/>
            <person name="Thomas B.C."/>
            <person name="Malmstrom R."/>
            <person name="Stieglmeier M."/>
            <person name="Klingl A."/>
            <person name="Woyke T."/>
            <person name="Ryan C.M."/>
            <person name="Banfield J.F."/>
        </authorList>
    </citation>
    <scope>NUCLEOTIDE SEQUENCE [LARGE SCALE GENOMIC DNA]</scope>
    <source>
        <strain evidence="1">CG22_combo_CG10-13_8_21_14_all_39_12</strain>
    </source>
</reference>
<sequence>MVDNRTLVSNRAPMVPRLTQKQAIEIVRKIQREEPVDPRTELLPLLTFARNNAKLDLEALAAEQNAPED</sequence>
<dbReference type="EMBL" id="PCSU01000089">
    <property type="protein sequence ID" value="PIP56090.1"/>
    <property type="molecule type" value="Genomic_DNA"/>
</dbReference>
<evidence type="ECO:0000313" key="1">
    <source>
        <dbReference type="EMBL" id="PIP56090.1"/>
    </source>
</evidence>
<evidence type="ECO:0000313" key="2">
    <source>
        <dbReference type="Proteomes" id="UP000228495"/>
    </source>
</evidence>
<dbReference type="Proteomes" id="UP000228495">
    <property type="component" value="Unassembled WGS sequence"/>
</dbReference>